<dbReference type="Proteomes" id="UP001150538">
    <property type="component" value="Unassembled WGS sequence"/>
</dbReference>
<dbReference type="SUPFAM" id="SSF53659">
    <property type="entry name" value="Isocitrate/Isopropylmalate dehydrogenase-like"/>
    <property type="match status" value="1"/>
</dbReference>
<evidence type="ECO:0000313" key="14">
    <source>
        <dbReference type="Proteomes" id="UP001150538"/>
    </source>
</evidence>
<dbReference type="EC" id="1.1.1.41" evidence="5"/>
<comment type="caution">
    <text evidence="13">The sequence shown here is derived from an EMBL/GenBank/DDBJ whole genome shotgun (WGS) entry which is preliminary data.</text>
</comment>
<dbReference type="GO" id="GO:0051287">
    <property type="term" value="F:NAD binding"/>
    <property type="evidence" value="ECO:0007669"/>
    <property type="project" value="InterPro"/>
</dbReference>
<gene>
    <name evidence="13" type="primary">IDH1</name>
    <name evidence="13" type="ORF">H4219_000259</name>
</gene>
<dbReference type="PANTHER" id="PTHR11835">
    <property type="entry name" value="DECARBOXYLATING DEHYDROGENASES-ISOCITRATE, ISOPROPYLMALATE, TARTRATE"/>
    <property type="match status" value="1"/>
</dbReference>
<evidence type="ECO:0000256" key="9">
    <source>
        <dbReference type="ARBA" id="ARBA00030631"/>
    </source>
</evidence>
<dbReference type="GO" id="GO:0005739">
    <property type="term" value="C:mitochondrion"/>
    <property type="evidence" value="ECO:0007669"/>
    <property type="project" value="UniProtKB-SubCell"/>
</dbReference>
<dbReference type="InterPro" id="IPR004434">
    <property type="entry name" value="Isocitrate_DH_NAD"/>
</dbReference>
<keyword evidence="14" id="KW-1185">Reference proteome</keyword>
<dbReference type="Gene3D" id="3.40.718.10">
    <property type="entry name" value="Isopropylmalate Dehydrogenase"/>
    <property type="match status" value="1"/>
</dbReference>
<feature type="domain" description="Isopropylmalate dehydrogenase-like" evidence="12">
    <location>
        <begin position="41"/>
        <end position="366"/>
    </location>
</feature>
<dbReference type="GO" id="GO:0004449">
    <property type="term" value="F:isocitrate dehydrogenase (NAD+) activity"/>
    <property type="evidence" value="ECO:0007669"/>
    <property type="project" value="UniProtKB-EC"/>
</dbReference>
<dbReference type="InterPro" id="IPR024084">
    <property type="entry name" value="IsoPropMal-DH-like_dom"/>
</dbReference>
<reference evidence="13" key="1">
    <citation type="submission" date="2022-07" db="EMBL/GenBank/DDBJ databases">
        <title>Phylogenomic reconstructions and comparative analyses of Kickxellomycotina fungi.</title>
        <authorList>
            <person name="Reynolds N.K."/>
            <person name="Stajich J.E."/>
            <person name="Barry K."/>
            <person name="Grigoriev I.V."/>
            <person name="Crous P."/>
            <person name="Smith M.E."/>
        </authorList>
    </citation>
    <scope>NUCLEOTIDE SEQUENCE</scope>
    <source>
        <strain evidence="13">NBRC 100468</strain>
    </source>
</reference>
<evidence type="ECO:0000256" key="2">
    <source>
        <dbReference type="ARBA" id="ARBA00004173"/>
    </source>
</evidence>
<evidence type="ECO:0000256" key="1">
    <source>
        <dbReference type="ARBA" id="ARBA00000837"/>
    </source>
</evidence>
<dbReference type="GO" id="GO:0000287">
    <property type="term" value="F:magnesium ion binding"/>
    <property type="evidence" value="ECO:0007669"/>
    <property type="project" value="InterPro"/>
</dbReference>
<dbReference type="OrthoDB" id="10261637at2759"/>
<evidence type="ECO:0000313" key="13">
    <source>
        <dbReference type="EMBL" id="KAJ1921913.1"/>
    </source>
</evidence>
<evidence type="ECO:0000256" key="3">
    <source>
        <dbReference type="ARBA" id="ARBA00007769"/>
    </source>
</evidence>
<keyword evidence="7" id="KW-0809">Transit peptide</keyword>
<dbReference type="AlphaFoldDB" id="A0A9W8AC50"/>
<dbReference type="NCBIfam" id="TIGR00175">
    <property type="entry name" value="mito_nad_idh"/>
    <property type="match status" value="1"/>
</dbReference>
<evidence type="ECO:0000256" key="10">
    <source>
        <dbReference type="ARBA" id="ARBA00030683"/>
    </source>
</evidence>
<organism evidence="13 14">
    <name type="scientific">Mycoemilia scoparia</name>
    <dbReference type="NCBI Taxonomy" id="417184"/>
    <lineage>
        <taxon>Eukaryota</taxon>
        <taxon>Fungi</taxon>
        <taxon>Fungi incertae sedis</taxon>
        <taxon>Zoopagomycota</taxon>
        <taxon>Kickxellomycotina</taxon>
        <taxon>Kickxellomycetes</taxon>
        <taxon>Kickxellales</taxon>
        <taxon>Kickxellaceae</taxon>
        <taxon>Mycoemilia</taxon>
    </lineage>
</organism>
<name>A0A9W8AC50_9FUNG</name>
<dbReference type="GO" id="GO:0006102">
    <property type="term" value="P:isocitrate metabolic process"/>
    <property type="evidence" value="ECO:0007669"/>
    <property type="project" value="TreeGrafter"/>
</dbReference>
<sequence length="370" mass="40669">MYKQLARQVPAIRQLSTTAVRSATTVSEDLTGPKSYGGNKTVTLIPGDGIGQETSDSVKAIFEKAKVPVTWEQFDLTGFTTGDDNLMKQALESLRRNKVGLKGILYTPIRQGHSSFNVAMRKELDIYASVAICKNLDGVRSRHEGVDITIIRENTEGEYSGLEHQSYPGVVESLKIITRAKTERIARYAFDFALRNNRKKVTCVHKANIMKLSDGLFLETCRKVAEEYKETGIKFNDMIVDNTAMQMVNKPQQFDVMVMPNLYGSIVSNIGAGLIGGPGIVPGANYGREYAVFETGSRHVAQDIQGRNTANPTAFILSSVSMLRHLKLDEYADRIEDAVLKTIHSGTTMTPDMGGSNTTTDFTAAIIGNL</sequence>
<dbReference type="InterPro" id="IPR019818">
    <property type="entry name" value="IsoCit/isopropylmalate_DH_CS"/>
</dbReference>
<protein>
    <recommendedName>
        <fullName evidence="11">Isocitrate dehydrogenase [NAD] subunit 1, mitochondrial</fullName>
        <ecNumber evidence="5">1.1.1.41</ecNumber>
    </recommendedName>
    <alternativeName>
        <fullName evidence="10">Isocitric dehydrogenase</fullName>
    </alternativeName>
    <alternativeName>
        <fullName evidence="9">NAD(+)-specific ICDH</fullName>
    </alternativeName>
</protein>
<comment type="similarity">
    <text evidence="3">Belongs to the isocitrate and isopropylmalate dehydrogenases family.</text>
</comment>
<evidence type="ECO:0000256" key="7">
    <source>
        <dbReference type="ARBA" id="ARBA00022946"/>
    </source>
</evidence>
<evidence type="ECO:0000256" key="8">
    <source>
        <dbReference type="ARBA" id="ARBA00023128"/>
    </source>
</evidence>
<evidence type="ECO:0000256" key="4">
    <source>
        <dbReference type="ARBA" id="ARBA00011567"/>
    </source>
</evidence>
<dbReference type="FunFam" id="3.40.718.10:FF:000001">
    <property type="entry name" value="Isocitrate dehydrogenase [NAD] subunit, mitochondrial"/>
    <property type="match status" value="1"/>
</dbReference>
<keyword evidence="6" id="KW-0816">Tricarboxylic acid cycle</keyword>
<comment type="catalytic activity">
    <reaction evidence="1">
        <text>D-threo-isocitrate + NAD(+) = 2-oxoglutarate + CO2 + NADH</text>
        <dbReference type="Rhea" id="RHEA:23632"/>
        <dbReference type="ChEBI" id="CHEBI:15562"/>
        <dbReference type="ChEBI" id="CHEBI:16526"/>
        <dbReference type="ChEBI" id="CHEBI:16810"/>
        <dbReference type="ChEBI" id="CHEBI:57540"/>
        <dbReference type="ChEBI" id="CHEBI:57945"/>
        <dbReference type="EC" id="1.1.1.41"/>
    </reaction>
</comment>
<dbReference type="EMBL" id="JANBPU010000002">
    <property type="protein sequence ID" value="KAJ1921913.1"/>
    <property type="molecule type" value="Genomic_DNA"/>
</dbReference>
<keyword evidence="13" id="KW-0560">Oxidoreductase</keyword>
<comment type="subunit">
    <text evidence="4">Octamer of two non-identical subunits IDH1 and IDH2.</text>
</comment>
<proteinExistence type="inferred from homology"/>
<dbReference type="PANTHER" id="PTHR11835:SF42">
    <property type="entry name" value="ISOCITRATE DEHYDROGENASE [NAD] SUBUNIT BETA, MITOCHONDRIAL"/>
    <property type="match status" value="1"/>
</dbReference>
<dbReference type="GO" id="GO:0006099">
    <property type="term" value="P:tricarboxylic acid cycle"/>
    <property type="evidence" value="ECO:0007669"/>
    <property type="project" value="UniProtKB-KW"/>
</dbReference>
<accession>A0A9W8AC50</accession>
<dbReference type="PROSITE" id="PS00470">
    <property type="entry name" value="IDH_IMDH"/>
    <property type="match status" value="1"/>
</dbReference>
<evidence type="ECO:0000256" key="5">
    <source>
        <dbReference type="ARBA" id="ARBA00013012"/>
    </source>
</evidence>
<dbReference type="Pfam" id="PF00180">
    <property type="entry name" value="Iso_dh"/>
    <property type="match status" value="1"/>
</dbReference>
<evidence type="ECO:0000256" key="11">
    <source>
        <dbReference type="ARBA" id="ARBA00071938"/>
    </source>
</evidence>
<dbReference type="SMART" id="SM01329">
    <property type="entry name" value="Iso_dh"/>
    <property type="match status" value="1"/>
</dbReference>
<evidence type="ECO:0000259" key="12">
    <source>
        <dbReference type="SMART" id="SM01329"/>
    </source>
</evidence>
<evidence type="ECO:0000256" key="6">
    <source>
        <dbReference type="ARBA" id="ARBA00022532"/>
    </source>
</evidence>
<comment type="subcellular location">
    <subcellularLocation>
        <location evidence="2">Mitochondrion</location>
    </subcellularLocation>
</comment>
<keyword evidence="8" id="KW-0496">Mitochondrion</keyword>